<dbReference type="Proteomes" id="UP000298646">
    <property type="component" value="Chromosome linear"/>
</dbReference>
<dbReference type="PANTHER" id="PTHR43489:SF7">
    <property type="entry name" value="3-DEHYDRO-D-GULOSIDE 4-EPIMERASE-RELATED"/>
    <property type="match status" value="1"/>
</dbReference>
<evidence type="ECO:0000256" key="7">
    <source>
        <dbReference type="ARBA" id="ARBA00023235"/>
    </source>
</evidence>
<feature type="domain" description="Xylose isomerase-like TIM barrel" evidence="12">
    <location>
        <begin position="22"/>
        <end position="260"/>
    </location>
</feature>
<evidence type="ECO:0000256" key="10">
    <source>
        <dbReference type="ARBA" id="ARBA00066360"/>
    </source>
</evidence>
<dbReference type="Gene3D" id="3.20.20.150">
    <property type="entry name" value="Divalent-metal-dependent TIM barrel enzymes"/>
    <property type="match status" value="1"/>
</dbReference>
<dbReference type="PANTHER" id="PTHR43489">
    <property type="entry name" value="ISOMERASE"/>
    <property type="match status" value="1"/>
</dbReference>
<comment type="cofactor">
    <cofactor evidence="1">
        <name>Mn(2+)</name>
        <dbReference type="ChEBI" id="CHEBI:29035"/>
    </cofactor>
</comment>
<dbReference type="InterPro" id="IPR050417">
    <property type="entry name" value="Sugar_Epim/Isomerase"/>
</dbReference>
<organism evidence="13 14">
    <name type="scientific">Agrobacterium tumefaciens</name>
    <dbReference type="NCBI Taxonomy" id="358"/>
    <lineage>
        <taxon>Bacteria</taxon>
        <taxon>Pseudomonadati</taxon>
        <taxon>Pseudomonadota</taxon>
        <taxon>Alphaproteobacteria</taxon>
        <taxon>Hyphomicrobiales</taxon>
        <taxon>Rhizobiaceae</taxon>
        <taxon>Rhizobium/Agrobacterium group</taxon>
        <taxon>Agrobacterium</taxon>
        <taxon>Agrobacterium tumefaciens complex</taxon>
    </lineage>
</organism>
<evidence type="ECO:0000259" key="12">
    <source>
        <dbReference type="Pfam" id="PF01261"/>
    </source>
</evidence>
<name>A0AAE6BUP6_AGRTU</name>
<evidence type="ECO:0000256" key="8">
    <source>
        <dbReference type="ARBA" id="ARBA00023285"/>
    </source>
</evidence>
<comment type="similarity">
    <text evidence="3">Belongs to the hyi family.</text>
</comment>
<dbReference type="EC" id="5.1.3.30" evidence="10"/>
<evidence type="ECO:0000256" key="11">
    <source>
        <dbReference type="ARBA" id="ARBA00074544"/>
    </source>
</evidence>
<evidence type="ECO:0000256" key="6">
    <source>
        <dbReference type="ARBA" id="ARBA00023211"/>
    </source>
</evidence>
<dbReference type="Pfam" id="PF01261">
    <property type="entry name" value="AP_endonuc_2"/>
    <property type="match status" value="1"/>
</dbReference>
<evidence type="ECO:0000256" key="5">
    <source>
        <dbReference type="ARBA" id="ARBA00022723"/>
    </source>
</evidence>
<dbReference type="GO" id="GO:0050897">
    <property type="term" value="F:cobalt ion binding"/>
    <property type="evidence" value="ECO:0007669"/>
    <property type="project" value="UniProtKB-ARBA"/>
</dbReference>
<proteinExistence type="inferred from homology"/>
<comment type="subunit">
    <text evidence="4">Homotetramer.</text>
</comment>
<keyword evidence="8" id="KW-0170">Cobalt</keyword>
<dbReference type="InterPro" id="IPR036237">
    <property type="entry name" value="Xyl_isomerase-like_sf"/>
</dbReference>
<keyword evidence="6" id="KW-0464">Manganese</keyword>
<dbReference type="FunFam" id="3.20.20.150:FF:000022">
    <property type="entry name" value="D-psicose 3-epimerase"/>
    <property type="match status" value="1"/>
</dbReference>
<dbReference type="GO" id="GO:0030145">
    <property type="term" value="F:manganese ion binding"/>
    <property type="evidence" value="ECO:0007669"/>
    <property type="project" value="UniProtKB-ARBA"/>
</dbReference>
<sequence length="289" mass="31686">MKHGIYYSYWEHEWSAKFGPYIEKVAKLGFDIIEVAAHHINEYSDAELAVIKQSAKDNGIMLTAGIGPSKSKNLSSEDAAVRAAGKAFFERTLTNVAKLDIRTIGGALHSYWPIDYSQPVDKPGDYARGVEGIHGIADFANDLGINLCIEVLNRFENHVLNTAAEGVAFVKDVGKNNVKVMLDTFHMNIEEDSFGEAIRTAGPLLGHFHTGESNRRVPGKGRMPWQEIGLALRDINYTGAVVMEPFVKTGGTIGSDIKVWRDLSNGADIAKMDEDARNSLAFSRFVLGG</sequence>
<evidence type="ECO:0000256" key="1">
    <source>
        <dbReference type="ARBA" id="ARBA00001936"/>
    </source>
</evidence>
<comment type="catalytic activity">
    <reaction evidence="9">
        <text>D-allulose = keto-D-fructose</text>
        <dbReference type="Rhea" id="RHEA:42360"/>
        <dbReference type="ChEBI" id="CHEBI:27605"/>
        <dbReference type="ChEBI" id="CHEBI:48095"/>
        <dbReference type="EC" id="5.1.3.30"/>
    </reaction>
</comment>
<evidence type="ECO:0000256" key="9">
    <source>
        <dbReference type="ARBA" id="ARBA00052403"/>
    </source>
</evidence>
<dbReference type="InterPro" id="IPR013022">
    <property type="entry name" value="Xyl_isomerase-like_TIM-brl"/>
</dbReference>
<comment type="cofactor">
    <cofactor evidence="2">
        <name>Co(2+)</name>
        <dbReference type="ChEBI" id="CHEBI:48828"/>
    </cofactor>
</comment>
<dbReference type="SUPFAM" id="SSF51658">
    <property type="entry name" value="Xylose isomerase-like"/>
    <property type="match status" value="1"/>
</dbReference>
<keyword evidence="7 13" id="KW-0413">Isomerase</keyword>
<reference evidence="13 14" key="1">
    <citation type="submission" date="2019-04" db="EMBL/GenBank/DDBJ databases">
        <title>Complete genome sequence of Agrobacterium tumefaciens CFBP6624.</title>
        <authorList>
            <person name="Haryono M."/>
            <person name="Lin Y.-C."/>
            <person name="Lai E.-M."/>
            <person name="Kuo C.-H."/>
        </authorList>
    </citation>
    <scope>NUCLEOTIDE SEQUENCE [LARGE SCALE GENOMIC DNA]</scope>
    <source>
        <strain evidence="13 14">CFBP6624</strain>
    </source>
</reference>
<evidence type="ECO:0000313" key="14">
    <source>
        <dbReference type="Proteomes" id="UP000298646"/>
    </source>
</evidence>
<accession>A0AAE6BUP6</accession>
<dbReference type="GO" id="GO:0016857">
    <property type="term" value="F:racemase and epimerase activity, acting on carbohydrates and derivatives"/>
    <property type="evidence" value="ECO:0007669"/>
    <property type="project" value="UniProtKB-ARBA"/>
</dbReference>
<evidence type="ECO:0000313" key="13">
    <source>
        <dbReference type="EMBL" id="QCM03238.1"/>
    </source>
</evidence>
<protein>
    <recommendedName>
        <fullName evidence="11">D-psicose 3-epimerase</fullName>
        <ecNumber evidence="10">5.1.3.30</ecNumber>
    </recommendedName>
</protein>
<keyword evidence="5" id="KW-0479">Metal-binding</keyword>
<dbReference type="AlphaFoldDB" id="A0AAE6BUP6"/>
<dbReference type="EMBL" id="CP039908">
    <property type="protein sequence ID" value="QCM03238.1"/>
    <property type="molecule type" value="Genomic_DNA"/>
</dbReference>
<evidence type="ECO:0000256" key="3">
    <source>
        <dbReference type="ARBA" id="ARBA00005962"/>
    </source>
</evidence>
<evidence type="ECO:0000256" key="2">
    <source>
        <dbReference type="ARBA" id="ARBA00001941"/>
    </source>
</evidence>
<gene>
    <name evidence="13" type="ORF">CFBP6624_24250</name>
</gene>
<dbReference type="RefSeq" id="WP_046801279.1">
    <property type="nucleotide sequence ID" value="NZ_CP039908.1"/>
</dbReference>
<evidence type="ECO:0000256" key="4">
    <source>
        <dbReference type="ARBA" id="ARBA00011881"/>
    </source>
</evidence>